<dbReference type="EMBL" id="BAABKB010000042">
    <property type="protein sequence ID" value="GAA5034503.1"/>
    <property type="molecule type" value="Genomic_DNA"/>
</dbReference>
<evidence type="ECO:0000313" key="4">
    <source>
        <dbReference type="Proteomes" id="UP001501759"/>
    </source>
</evidence>
<dbReference type="GO" id="GO:0016787">
    <property type="term" value="F:hydrolase activity"/>
    <property type="evidence" value="ECO:0007669"/>
    <property type="project" value="UniProtKB-KW"/>
</dbReference>
<feature type="region of interest" description="Disordered" evidence="1">
    <location>
        <begin position="154"/>
        <end position="191"/>
    </location>
</feature>
<gene>
    <name evidence="3" type="ORF">GCM10023335_79220</name>
</gene>
<evidence type="ECO:0000313" key="3">
    <source>
        <dbReference type="EMBL" id="GAA5034503.1"/>
    </source>
</evidence>
<dbReference type="Pfam" id="PF12697">
    <property type="entry name" value="Abhydrolase_6"/>
    <property type="match status" value="1"/>
</dbReference>
<keyword evidence="3" id="KW-0378">Hydrolase</keyword>
<accession>A0ABP9JM56</accession>
<dbReference type="InterPro" id="IPR000073">
    <property type="entry name" value="AB_hydrolase_1"/>
</dbReference>
<keyword evidence="4" id="KW-1185">Reference proteome</keyword>
<sequence>MPEFHHSVCGSGPVLLLVPGGAGHPMGLEGVTARLAERFTVVTYDPLGLSRGPVDEPVGDQRVEAWSENARRLLDTVLPAGDSAHVFGTSSGGIVALDLLTRFPERVRRVVAHEPPTVEVLPDREAQRAMVREVDAICRTEGVARAVERLGAGLEGRPWQPGPRQATAADGADAPPSGRAGEGGGAPGPDTPLGLFLAHVLSPFATHAPDVDALKGLSPRLALGVGRDSRGQLPRRTAESLAGLTGAELVEFPGGHLGCLEHPVEFADLLAGTLIGPRDRSGG</sequence>
<dbReference type="SUPFAM" id="SSF53474">
    <property type="entry name" value="alpha/beta-Hydrolases"/>
    <property type="match status" value="1"/>
</dbReference>
<dbReference type="Proteomes" id="UP001501759">
    <property type="component" value="Unassembled WGS sequence"/>
</dbReference>
<organism evidence="3 4">
    <name type="scientific">Streptomyces siamensis</name>
    <dbReference type="NCBI Taxonomy" id="1274986"/>
    <lineage>
        <taxon>Bacteria</taxon>
        <taxon>Bacillati</taxon>
        <taxon>Actinomycetota</taxon>
        <taxon>Actinomycetes</taxon>
        <taxon>Kitasatosporales</taxon>
        <taxon>Streptomycetaceae</taxon>
        <taxon>Streptomyces</taxon>
    </lineage>
</organism>
<dbReference type="RefSeq" id="WP_345657697.1">
    <property type="nucleotide sequence ID" value="NZ_BAABKB010000042.1"/>
</dbReference>
<name>A0ABP9JM56_9ACTN</name>
<proteinExistence type="predicted"/>
<dbReference type="PANTHER" id="PTHR43433">
    <property type="entry name" value="HYDROLASE, ALPHA/BETA FOLD FAMILY PROTEIN"/>
    <property type="match status" value="1"/>
</dbReference>
<evidence type="ECO:0000256" key="1">
    <source>
        <dbReference type="SAM" id="MobiDB-lite"/>
    </source>
</evidence>
<dbReference type="Gene3D" id="3.40.50.1820">
    <property type="entry name" value="alpha/beta hydrolase"/>
    <property type="match status" value="1"/>
</dbReference>
<dbReference type="PANTHER" id="PTHR43433:SF5">
    <property type="entry name" value="AB HYDROLASE-1 DOMAIN-CONTAINING PROTEIN"/>
    <property type="match status" value="1"/>
</dbReference>
<reference evidence="4" key="1">
    <citation type="journal article" date="2019" name="Int. J. Syst. Evol. Microbiol.">
        <title>The Global Catalogue of Microorganisms (GCM) 10K type strain sequencing project: providing services to taxonomists for standard genome sequencing and annotation.</title>
        <authorList>
            <consortium name="The Broad Institute Genomics Platform"/>
            <consortium name="The Broad Institute Genome Sequencing Center for Infectious Disease"/>
            <person name="Wu L."/>
            <person name="Ma J."/>
        </authorList>
    </citation>
    <scope>NUCLEOTIDE SEQUENCE [LARGE SCALE GENOMIC DNA]</scope>
    <source>
        <strain evidence="4">JCM 18409</strain>
    </source>
</reference>
<comment type="caution">
    <text evidence="3">The sequence shown here is derived from an EMBL/GenBank/DDBJ whole genome shotgun (WGS) entry which is preliminary data.</text>
</comment>
<protein>
    <submittedName>
        <fullName evidence="3">Alpha/beta hydrolase</fullName>
    </submittedName>
</protein>
<evidence type="ECO:0000259" key="2">
    <source>
        <dbReference type="Pfam" id="PF12697"/>
    </source>
</evidence>
<dbReference type="InterPro" id="IPR050471">
    <property type="entry name" value="AB_hydrolase"/>
</dbReference>
<dbReference type="InterPro" id="IPR029058">
    <property type="entry name" value="AB_hydrolase_fold"/>
</dbReference>
<feature type="domain" description="AB hydrolase-1" evidence="2">
    <location>
        <begin position="15"/>
        <end position="268"/>
    </location>
</feature>